<evidence type="ECO:0000313" key="6">
    <source>
        <dbReference type="EMBL" id="SCW04562.1"/>
    </source>
</evidence>
<dbReference type="OrthoDB" id="2155246at2759"/>
<gene>
    <name evidence="6" type="ORF">LAFE_0H16292G</name>
</gene>
<organism evidence="6 7">
    <name type="scientific">Lachancea fermentati</name>
    <name type="common">Zygosaccharomyces fermentati</name>
    <dbReference type="NCBI Taxonomy" id="4955"/>
    <lineage>
        <taxon>Eukaryota</taxon>
        <taxon>Fungi</taxon>
        <taxon>Dikarya</taxon>
        <taxon>Ascomycota</taxon>
        <taxon>Saccharomycotina</taxon>
        <taxon>Saccharomycetes</taxon>
        <taxon>Saccharomycetales</taxon>
        <taxon>Saccharomycetaceae</taxon>
        <taxon>Lachancea</taxon>
    </lineage>
</organism>
<evidence type="ECO:0000256" key="2">
    <source>
        <dbReference type="ARBA" id="ARBA00012983"/>
    </source>
</evidence>
<evidence type="ECO:0000259" key="5">
    <source>
        <dbReference type="PROSITE" id="PS51154"/>
    </source>
</evidence>
<dbReference type="GO" id="GO:0140291">
    <property type="term" value="P:peptidyl-glutamate ADP-deribosylation"/>
    <property type="evidence" value="ECO:0007669"/>
    <property type="project" value="TreeGrafter"/>
</dbReference>
<accession>A0A1G4ML12</accession>
<dbReference type="InterPro" id="IPR002589">
    <property type="entry name" value="Macro_dom"/>
</dbReference>
<name>A0A1G4ML12_LACFM</name>
<evidence type="ECO:0000313" key="7">
    <source>
        <dbReference type="Proteomes" id="UP000190831"/>
    </source>
</evidence>
<keyword evidence="7" id="KW-1185">Reference proteome</keyword>
<dbReference type="PANTHER" id="PTHR12521:SF0">
    <property type="entry name" value="ADP-RIBOSE GLYCOHYDROLASE OARD1"/>
    <property type="match status" value="1"/>
</dbReference>
<evidence type="ECO:0000256" key="1">
    <source>
        <dbReference type="ARBA" id="ARBA00006575"/>
    </source>
</evidence>
<dbReference type="InterPro" id="IPR050892">
    <property type="entry name" value="ADP-ribose_metab_enzymes"/>
</dbReference>
<dbReference type="SMART" id="SM00506">
    <property type="entry name" value="A1pp"/>
    <property type="match status" value="1"/>
</dbReference>
<dbReference type="Gene3D" id="3.40.220.10">
    <property type="entry name" value="Leucine Aminopeptidase, subunit E, domain 1"/>
    <property type="match status" value="1"/>
</dbReference>
<dbReference type="InterPro" id="IPR043472">
    <property type="entry name" value="Macro_dom-like"/>
</dbReference>
<evidence type="ECO:0000256" key="3">
    <source>
        <dbReference type="ARBA" id="ARBA00019744"/>
    </source>
</evidence>
<dbReference type="EC" id="3.1.3.84" evidence="2"/>
<dbReference type="SUPFAM" id="SSF52949">
    <property type="entry name" value="Macro domain-like"/>
    <property type="match status" value="1"/>
</dbReference>
<dbReference type="PROSITE" id="PS51154">
    <property type="entry name" value="MACRO"/>
    <property type="match status" value="1"/>
</dbReference>
<dbReference type="AlphaFoldDB" id="A0A1G4ML12"/>
<dbReference type="Pfam" id="PF01661">
    <property type="entry name" value="Macro"/>
    <property type="match status" value="1"/>
</dbReference>
<reference evidence="6 7" key="1">
    <citation type="submission" date="2016-03" db="EMBL/GenBank/DDBJ databases">
        <authorList>
            <person name="Devillers H."/>
        </authorList>
    </citation>
    <scope>NUCLEOTIDE SEQUENCE [LARGE SCALE GENOMIC DNA]</scope>
    <source>
        <strain evidence="6">CBS 6772</strain>
    </source>
</reference>
<sequence length="181" mass="20521">MTNITYKKGDCLAYGIKHPRVVIHSCNCNGTWGGGIARQMAIKYYRAESDYIDICDKFGSKLLGKFILIPSYRTPNLLIGCLFTASFGGEQHGTGKSILHYTKLALQDMINKLSGEELIQDEIDSYSSKYMKNIQVYMKIPISEYELEMPKINSGIFGVPWPETEKLLEEFSSSKFTVYEI</sequence>
<feature type="domain" description="Macro" evidence="5">
    <location>
        <begin position="1"/>
        <end position="181"/>
    </location>
</feature>
<evidence type="ECO:0000256" key="4">
    <source>
        <dbReference type="ARBA" id="ARBA00034427"/>
    </source>
</evidence>
<dbReference type="EMBL" id="LT598491">
    <property type="protein sequence ID" value="SCW04562.1"/>
    <property type="molecule type" value="Genomic_DNA"/>
</dbReference>
<comment type="similarity">
    <text evidence="1">Belongs to the POA1 family.</text>
</comment>
<dbReference type="OMA" id="CQGSWGK"/>
<dbReference type="STRING" id="4955.A0A1G4ML12"/>
<protein>
    <recommendedName>
        <fullName evidence="3">ADP-ribose 1''-phosphate phosphatase</fullName>
        <ecNumber evidence="2">3.1.3.84</ecNumber>
    </recommendedName>
</protein>
<proteinExistence type="inferred from homology"/>
<dbReference type="PANTHER" id="PTHR12521">
    <property type="entry name" value="PROTEIN C6ORF130"/>
    <property type="match status" value="1"/>
</dbReference>
<comment type="catalytic activity">
    <reaction evidence="4">
        <text>ADP-alpha-D-ribose 1''-phosphate + H2O = ADP-D-ribose + phosphate</text>
        <dbReference type="Rhea" id="RHEA:25029"/>
        <dbReference type="ChEBI" id="CHEBI:15377"/>
        <dbReference type="ChEBI" id="CHEBI:43474"/>
        <dbReference type="ChEBI" id="CHEBI:57967"/>
        <dbReference type="ChEBI" id="CHEBI:58753"/>
        <dbReference type="EC" id="3.1.3.84"/>
    </reaction>
</comment>
<dbReference type="Proteomes" id="UP000190831">
    <property type="component" value="Chromosome H"/>
</dbReference>